<sequence>MLAKFLHDKFSLGLCFVAPLVLWGLIAAIFYKEIPTRLNVGVVDLDHSHLSQEIVTALNASSYLNLKHFYSGLDQAKPFLANKEIYGVVVLPKNLERQIKLGIKTPVALYYNAEFVLVGKSIANALLQTLLTLGIKNDVARNLATHSDLNTAKALAFPLHVNLHRLYNEDNNYAQFLSSVILPCMWQIIVALGMLNFLMQCSSLSDILGALGLNTAIFSFWGFLMVFFLKPYDAHLGVFLLAVILLVLCVSSVVIALHALLSDPLRTASVIAAYTAPSLAFVGVTYPTPNMPVLGEFWGSLLPITYFIKSFIALLHYQEGVPLALASLSKMWFFLLFLPLGLLVHALRKKTC</sequence>
<feature type="transmembrane region" description="Helical" evidence="6">
    <location>
        <begin position="323"/>
        <end position="347"/>
    </location>
</feature>
<dbReference type="Pfam" id="PF12698">
    <property type="entry name" value="ABC2_membrane_3"/>
    <property type="match status" value="1"/>
</dbReference>
<evidence type="ECO:0000256" key="5">
    <source>
        <dbReference type="ARBA" id="ARBA00023136"/>
    </source>
</evidence>
<dbReference type="OrthoDB" id="5328981at2"/>
<dbReference type="InterPro" id="IPR051449">
    <property type="entry name" value="ABC-2_transporter_component"/>
</dbReference>
<dbReference type="GO" id="GO:0005886">
    <property type="term" value="C:plasma membrane"/>
    <property type="evidence" value="ECO:0007669"/>
    <property type="project" value="UniProtKB-SubCell"/>
</dbReference>
<gene>
    <name evidence="8" type="ORF">FNE76_01305</name>
</gene>
<evidence type="ECO:0000259" key="7">
    <source>
        <dbReference type="Pfam" id="PF12698"/>
    </source>
</evidence>
<dbReference type="AlphaFoldDB" id="A0A553V2A1"/>
<evidence type="ECO:0000256" key="6">
    <source>
        <dbReference type="SAM" id="Phobius"/>
    </source>
</evidence>
<dbReference type="Proteomes" id="UP000319322">
    <property type="component" value="Unassembled WGS sequence"/>
</dbReference>
<comment type="subcellular location">
    <subcellularLocation>
        <location evidence="1">Cell membrane</location>
        <topology evidence="1">Multi-pass membrane protein</topology>
    </subcellularLocation>
</comment>
<feature type="transmembrane region" description="Helical" evidence="6">
    <location>
        <begin position="207"/>
        <end position="229"/>
    </location>
</feature>
<organism evidence="8 9">
    <name type="scientific">Helicobacter mehlei</name>
    <dbReference type="NCBI Taxonomy" id="2316080"/>
    <lineage>
        <taxon>Bacteria</taxon>
        <taxon>Pseudomonadati</taxon>
        <taxon>Campylobacterota</taxon>
        <taxon>Epsilonproteobacteria</taxon>
        <taxon>Campylobacterales</taxon>
        <taxon>Helicobacteraceae</taxon>
        <taxon>Helicobacter</taxon>
    </lineage>
</organism>
<evidence type="ECO:0000256" key="2">
    <source>
        <dbReference type="ARBA" id="ARBA00022475"/>
    </source>
</evidence>
<keyword evidence="9" id="KW-1185">Reference proteome</keyword>
<dbReference type="RefSeq" id="WP_120948319.1">
    <property type="nucleotide sequence ID" value="NZ_QXQP01000006.1"/>
</dbReference>
<dbReference type="GO" id="GO:0140359">
    <property type="term" value="F:ABC-type transporter activity"/>
    <property type="evidence" value="ECO:0007669"/>
    <property type="project" value="InterPro"/>
</dbReference>
<keyword evidence="2" id="KW-1003">Cell membrane</keyword>
<feature type="domain" description="ABC-2 type transporter transmembrane" evidence="7">
    <location>
        <begin position="11"/>
        <end position="342"/>
    </location>
</feature>
<keyword evidence="4 6" id="KW-1133">Transmembrane helix</keyword>
<feature type="transmembrane region" description="Helical" evidence="6">
    <location>
        <begin position="173"/>
        <end position="195"/>
    </location>
</feature>
<dbReference type="InterPro" id="IPR013525">
    <property type="entry name" value="ABC2_TM"/>
</dbReference>
<dbReference type="PANTHER" id="PTHR30294:SF47">
    <property type="entry name" value="INNER MEMBRANE TRANSPORT PERMEASE YHHJ"/>
    <property type="match status" value="1"/>
</dbReference>
<evidence type="ECO:0000256" key="3">
    <source>
        <dbReference type="ARBA" id="ARBA00022692"/>
    </source>
</evidence>
<feature type="transmembrane region" description="Helical" evidence="6">
    <location>
        <begin position="267"/>
        <end position="286"/>
    </location>
</feature>
<evidence type="ECO:0000256" key="1">
    <source>
        <dbReference type="ARBA" id="ARBA00004651"/>
    </source>
</evidence>
<feature type="transmembrane region" description="Helical" evidence="6">
    <location>
        <begin position="298"/>
        <end position="317"/>
    </location>
</feature>
<proteinExistence type="predicted"/>
<feature type="transmembrane region" description="Helical" evidence="6">
    <location>
        <begin position="12"/>
        <end position="31"/>
    </location>
</feature>
<dbReference type="EMBL" id="VKGC01000002">
    <property type="protein sequence ID" value="TSA86596.1"/>
    <property type="molecule type" value="Genomic_DNA"/>
</dbReference>
<protein>
    <submittedName>
        <fullName evidence="8">ABC transporter permease</fullName>
    </submittedName>
</protein>
<comment type="caution">
    <text evidence="8">The sequence shown here is derived from an EMBL/GenBank/DDBJ whole genome shotgun (WGS) entry which is preliminary data.</text>
</comment>
<reference evidence="8" key="2">
    <citation type="submission" date="2019-07" db="EMBL/GenBank/DDBJ databases">
        <authorList>
            <person name="Papic B."/>
        </authorList>
    </citation>
    <scope>NUCLEOTIDE SEQUENCE [LARGE SCALE GENOMIC DNA]</scope>
    <source>
        <strain evidence="8">L8b</strain>
    </source>
</reference>
<evidence type="ECO:0000313" key="8">
    <source>
        <dbReference type="EMBL" id="TSA86596.1"/>
    </source>
</evidence>
<name>A0A553V2A1_9HELI</name>
<feature type="transmembrane region" description="Helical" evidence="6">
    <location>
        <begin position="236"/>
        <end position="261"/>
    </location>
</feature>
<dbReference type="PANTHER" id="PTHR30294">
    <property type="entry name" value="MEMBRANE COMPONENT OF ABC TRANSPORTER YHHJ-RELATED"/>
    <property type="match status" value="1"/>
</dbReference>
<reference evidence="8" key="1">
    <citation type="submission" date="2019-07" db="EMBL/GenBank/DDBJ databases">
        <title>Helicobacter labacensis sp. nov., Helicobacter mehlei sp. nov. and Helicobacter vulpis sp. nov., isolated from gastric mucosa of red fox (Vulpis vulpis).</title>
        <authorList>
            <person name="Kusar D."/>
            <person name="Gruntar I."/>
            <person name="Pate M."/>
            <person name="Zajc U."/>
            <person name="Ocepek M."/>
        </authorList>
    </citation>
    <scope>NUCLEOTIDE SEQUENCE [LARGE SCALE GENOMIC DNA]</scope>
    <source>
        <strain evidence="8">L8b</strain>
    </source>
</reference>
<evidence type="ECO:0000313" key="9">
    <source>
        <dbReference type="Proteomes" id="UP000319322"/>
    </source>
</evidence>
<evidence type="ECO:0000256" key="4">
    <source>
        <dbReference type="ARBA" id="ARBA00022989"/>
    </source>
</evidence>
<dbReference type="Gene3D" id="3.40.1710.10">
    <property type="entry name" value="abc type-2 transporter like domain"/>
    <property type="match status" value="1"/>
</dbReference>
<keyword evidence="5 6" id="KW-0472">Membrane</keyword>
<accession>A0A553V2A1</accession>
<keyword evidence="3 6" id="KW-0812">Transmembrane</keyword>